<keyword evidence="1" id="KW-1133">Transmembrane helix</keyword>
<keyword evidence="1" id="KW-0812">Transmembrane</keyword>
<proteinExistence type="predicted"/>
<dbReference type="RefSeq" id="WP_071901370.1">
    <property type="nucleotide sequence ID" value="NZ_MPIN01000007.1"/>
</dbReference>
<dbReference type="OrthoDB" id="9803265at2"/>
<comment type="caution">
    <text evidence="2">The sequence shown here is derived from an EMBL/GenBank/DDBJ whole genome shotgun (WGS) entry which is preliminary data.</text>
</comment>
<dbReference type="Proteomes" id="UP000182229">
    <property type="component" value="Unassembled WGS sequence"/>
</dbReference>
<keyword evidence="1" id="KW-0472">Membrane</keyword>
<keyword evidence="3" id="KW-1185">Reference proteome</keyword>
<gene>
    <name evidence="2" type="ORF">BON30_27465</name>
</gene>
<dbReference type="Pfam" id="PF16316">
    <property type="entry name" value="DUF4956"/>
    <property type="match status" value="1"/>
</dbReference>
<evidence type="ECO:0000313" key="2">
    <source>
        <dbReference type="EMBL" id="OJH37902.1"/>
    </source>
</evidence>
<evidence type="ECO:0000256" key="1">
    <source>
        <dbReference type="SAM" id="Phobius"/>
    </source>
</evidence>
<feature type="transmembrane region" description="Helical" evidence="1">
    <location>
        <begin position="61"/>
        <end position="85"/>
    </location>
</feature>
<feature type="transmembrane region" description="Helical" evidence="1">
    <location>
        <begin position="105"/>
        <end position="138"/>
    </location>
</feature>
<protein>
    <submittedName>
        <fullName evidence="2">DUF4956 domain-containing protein</fullName>
    </submittedName>
</protein>
<dbReference type="InterPro" id="IPR032531">
    <property type="entry name" value="DUF4956"/>
</dbReference>
<organism evidence="2 3">
    <name type="scientific">Cystobacter ferrugineus</name>
    <dbReference type="NCBI Taxonomy" id="83449"/>
    <lineage>
        <taxon>Bacteria</taxon>
        <taxon>Pseudomonadati</taxon>
        <taxon>Myxococcota</taxon>
        <taxon>Myxococcia</taxon>
        <taxon>Myxococcales</taxon>
        <taxon>Cystobacterineae</taxon>
        <taxon>Archangiaceae</taxon>
        <taxon>Cystobacter</taxon>
    </lineage>
</organism>
<dbReference type="AlphaFoldDB" id="A0A1L9B6M4"/>
<reference evidence="3" key="1">
    <citation type="submission" date="2016-11" db="EMBL/GenBank/DDBJ databases">
        <authorList>
            <person name="Shukria A."/>
            <person name="Stevens D.C."/>
        </authorList>
    </citation>
    <scope>NUCLEOTIDE SEQUENCE [LARGE SCALE GENOMIC DNA]</scope>
    <source>
        <strain evidence="3">Cbfe23</strain>
    </source>
</reference>
<name>A0A1L9B6M4_9BACT</name>
<reference evidence="2 3" key="2">
    <citation type="submission" date="2016-12" db="EMBL/GenBank/DDBJ databases">
        <title>Draft Genome Sequence of Cystobacter ferrugineus Strain Cbfe23.</title>
        <authorList>
            <person name="Akbar S."/>
            <person name="Dowd S.E."/>
            <person name="Stevens D.C."/>
        </authorList>
    </citation>
    <scope>NUCLEOTIDE SEQUENCE [LARGE SCALE GENOMIC DNA]</scope>
    <source>
        <strain evidence="2 3">Cbfe23</strain>
    </source>
</reference>
<evidence type="ECO:0000313" key="3">
    <source>
        <dbReference type="Proteomes" id="UP000182229"/>
    </source>
</evidence>
<dbReference type="EMBL" id="MPIN01000007">
    <property type="protein sequence ID" value="OJH37902.1"/>
    <property type="molecule type" value="Genomic_DNA"/>
</dbReference>
<accession>A0A1L9B6M4</accession>
<sequence length="222" mass="23803">MPPLEMLTRTDVSDPHELFIPEALLRFSLALVLGAALAYRPWRRWMPSAPVMPQETAHTQLLIAVAGAVMTTVIGDSMSRAFGLVGLGGFIRFRSGIKDTRDAAVMFVLIGVGMSCGLGAFRVALCATGFLGAVLVALDLTAQRRPQWVKLSLSVEDLGAALPPLRAMHPDARMLALEQVPASREGTAVFELALPERMDGFQLLEGLRGALPGVRSASIDEP</sequence>
<feature type="transmembrane region" description="Helical" evidence="1">
    <location>
        <begin position="23"/>
        <end position="40"/>
    </location>
</feature>
<dbReference type="STRING" id="83449.BON30_27465"/>